<proteinExistence type="predicted"/>
<organism>
    <name type="scientific">Branchiostoma floridae</name>
    <name type="common">Florida lancelet</name>
    <name type="synonym">Amphioxus</name>
    <dbReference type="NCBI Taxonomy" id="7739"/>
    <lineage>
        <taxon>Eukaryota</taxon>
        <taxon>Metazoa</taxon>
        <taxon>Chordata</taxon>
        <taxon>Cephalochordata</taxon>
        <taxon>Leptocardii</taxon>
        <taxon>Amphioxiformes</taxon>
        <taxon>Branchiostomatidae</taxon>
        <taxon>Branchiostoma</taxon>
    </lineage>
</organism>
<accession>C3YG50</accession>
<sequence length="160" mass="17610">MERLYVKFVSLVLSGLFLSGVTAAKLKNPSSLAVPELTNQVIASAKCRAHIGSLLNSISHNAQLQHLTLQTYHYSANATQLIESSSPALKMEMWHRPGAPCAGIMTYAKMGGSWVQVGWVPEKLKKDVLELCGGKPDRLRVTLKEGYVKRGYPVLKMEVE</sequence>
<keyword evidence="1" id="KW-0732">Signal</keyword>
<dbReference type="EMBL" id="GG666510">
    <property type="protein sequence ID" value="EEN60855.1"/>
    <property type="molecule type" value="Genomic_DNA"/>
</dbReference>
<dbReference type="AlphaFoldDB" id="C3YG50"/>
<evidence type="ECO:0000313" key="2">
    <source>
        <dbReference type="EMBL" id="EEN60855.1"/>
    </source>
</evidence>
<reference evidence="2" key="1">
    <citation type="journal article" date="2008" name="Nature">
        <title>The amphioxus genome and the evolution of the chordate karyotype.</title>
        <authorList>
            <consortium name="US DOE Joint Genome Institute (JGI-PGF)"/>
            <person name="Putnam N.H."/>
            <person name="Butts T."/>
            <person name="Ferrier D.E.K."/>
            <person name="Furlong R.F."/>
            <person name="Hellsten U."/>
            <person name="Kawashima T."/>
            <person name="Robinson-Rechavi M."/>
            <person name="Shoguchi E."/>
            <person name="Terry A."/>
            <person name="Yu J.-K."/>
            <person name="Benito-Gutierrez E.L."/>
            <person name="Dubchak I."/>
            <person name="Garcia-Fernandez J."/>
            <person name="Gibson-Brown J.J."/>
            <person name="Grigoriev I.V."/>
            <person name="Horton A.C."/>
            <person name="de Jong P.J."/>
            <person name="Jurka J."/>
            <person name="Kapitonov V.V."/>
            <person name="Kohara Y."/>
            <person name="Kuroki Y."/>
            <person name="Lindquist E."/>
            <person name="Lucas S."/>
            <person name="Osoegawa K."/>
            <person name="Pennacchio L.A."/>
            <person name="Salamov A.A."/>
            <person name="Satou Y."/>
            <person name="Sauka-Spengler T."/>
            <person name="Schmutz J."/>
            <person name="Shin-I T."/>
            <person name="Toyoda A."/>
            <person name="Bronner-Fraser M."/>
            <person name="Fujiyama A."/>
            <person name="Holland L.Z."/>
            <person name="Holland P.W.H."/>
            <person name="Satoh N."/>
            <person name="Rokhsar D.S."/>
        </authorList>
    </citation>
    <scope>NUCLEOTIDE SEQUENCE [LARGE SCALE GENOMIC DNA]</scope>
    <source>
        <strain evidence="2">S238N-H82</strain>
        <tissue evidence="2">Testes</tissue>
    </source>
</reference>
<feature type="chain" id="PRO_5002935209" evidence="1">
    <location>
        <begin position="24"/>
        <end position="160"/>
    </location>
</feature>
<name>C3YG50_BRAFL</name>
<dbReference type="InParanoid" id="C3YG50"/>
<feature type="signal peptide" evidence="1">
    <location>
        <begin position="1"/>
        <end position="23"/>
    </location>
</feature>
<gene>
    <name evidence="2" type="ORF">BRAFLDRAFT_70698</name>
</gene>
<protein>
    <submittedName>
        <fullName evidence="2">Uncharacterized protein</fullName>
    </submittedName>
</protein>
<evidence type="ECO:0000256" key="1">
    <source>
        <dbReference type="SAM" id="SignalP"/>
    </source>
</evidence>